<name>A0AA36DLP4_CYLNA</name>
<sequence length="73" mass="8441">MHLKTLHKIRQLNQNGIKLLLITRLGVLSRNGVSSAHIHYSNDSTSQHCMNTKQDQDKANNRDRKKPFKNSFL</sequence>
<feature type="compositionally biased region" description="Basic residues" evidence="1">
    <location>
        <begin position="63"/>
        <end position="73"/>
    </location>
</feature>
<evidence type="ECO:0000256" key="1">
    <source>
        <dbReference type="SAM" id="MobiDB-lite"/>
    </source>
</evidence>
<evidence type="ECO:0000313" key="3">
    <source>
        <dbReference type="Proteomes" id="UP001176961"/>
    </source>
</evidence>
<dbReference type="Proteomes" id="UP001176961">
    <property type="component" value="Unassembled WGS sequence"/>
</dbReference>
<feature type="region of interest" description="Disordered" evidence="1">
    <location>
        <begin position="37"/>
        <end position="73"/>
    </location>
</feature>
<evidence type="ECO:0000313" key="2">
    <source>
        <dbReference type="EMBL" id="CAJ0588869.1"/>
    </source>
</evidence>
<dbReference type="EMBL" id="CATQJL010000001">
    <property type="protein sequence ID" value="CAJ0588869.1"/>
    <property type="molecule type" value="Genomic_DNA"/>
</dbReference>
<keyword evidence="3" id="KW-1185">Reference proteome</keyword>
<reference evidence="2" key="1">
    <citation type="submission" date="2023-07" db="EMBL/GenBank/DDBJ databases">
        <authorList>
            <consortium name="CYATHOMIX"/>
        </authorList>
    </citation>
    <scope>NUCLEOTIDE SEQUENCE</scope>
    <source>
        <strain evidence="2">N/A</strain>
    </source>
</reference>
<organism evidence="2 3">
    <name type="scientific">Cylicocyclus nassatus</name>
    <name type="common">Nematode worm</name>
    <dbReference type="NCBI Taxonomy" id="53992"/>
    <lineage>
        <taxon>Eukaryota</taxon>
        <taxon>Metazoa</taxon>
        <taxon>Ecdysozoa</taxon>
        <taxon>Nematoda</taxon>
        <taxon>Chromadorea</taxon>
        <taxon>Rhabditida</taxon>
        <taxon>Rhabditina</taxon>
        <taxon>Rhabditomorpha</taxon>
        <taxon>Strongyloidea</taxon>
        <taxon>Strongylidae</taxon>
        <taxon>Cylicocyclus</taxon>
    </lineage>
</organism>
<feature type="compositionally biased region" description="Polar residues" evidence="1">
    <location>
        <begin position="41"/>
        <end position="53"/>
    </location>
</feature>
<comment type="caution">
    <text evidence="2">The sequence shown here is derived from an EMBL/GenBank/DDBJ whole genome shotgun (WGS) entry which is preliminary data.</text>
</comment>
<proteinExistence type="predicted"/>
<accession>A0AA36DLP4</accession>
<dbReference type="AlphaFoldDB" id="A0AA36DLP4"/>
<gene>
    <name evidence="2" type="ORF">CYNAS_LOCUS852</name>
</gene>
<protein>
    <submittedName>
        <fullName evidence="2">Uncharacterized protein</fullName>
    </submittedName>
</protein>